<comment type="function">
    <text evidence="8 9">Involved in peptidoglycan biosynthesis. Transports lipid-linked peptidoglycan precursors from the inner to the outer leaflet of the cytoplasmic membrane.</text>
</comment>
<evidence type="ECO:0000313" key="10">
    <source>
        <dbReference type="EMBL" id="SHE37875.1"/>
    </source>
</evidence>
<feature type="transmembrane region" description="Helical" evidence="8">
    <location>
        <begin position="7"/>
        <end position="26"/>
    </location>
</feature>
<keyword evidence="2 8" id="KW-1003">Cell membrane</keyword>
<evidence type="ECO:0000256" key="4">
    <source>
        <dbReference type="ARBA" id="ARBA00022960"/>
    </source>
</evidence>
<evidence type="ECO:0000256" key="5">
    <source>
        <dbReference type="ARBA" id="ARBA00022984"/>
    </source>
</evidence>
<dbReference type="PANTHER" id="PTHR47019">
    <property type="entry name" value="LIPID II FLIPPASE MURJ"/>
    <property type="match status" value="1"/>
</dbReference>
<feature type="transmembrane region" description="Helical" evidence="8">
    <location>
        <begin position="46"/>
        <end position="70"/>
    </location>
</feature>
<keyword evidence="4 8" id="KW-0133">Cell shape</keyword>
<gene>
    <name evidence="8" type="primary">murJ</name>
    <name evidence="10" type="ORF">SAMN05443638_101266</name>
</gene>
<dbReference type="InterPro" id="IPR051050">
    <property type="entry name" value="Lipid_II_flippase_MurJ/MviN"/>
</dbReference>
<dbReference type="Pfam" id="PF03023">
    <property type="entry name" value="MurJ"/>
    <property type="match status" value="1"/>
</dbReference>
<keyword evidence="8 9" id="KW-0813">Transport</keyword>
<dbReference type="OrthoDB" id="9804143at2"/>
<sequence length="510" mass="56217">MKNNKAVKSASIIIVISIVSKVFGLLRDTLMAKAFGTTFQTDAYNMSITVPNILFGVIGAAIVTTFIPILSETYKEKGKEEMFRFANNIMNILLSISLVLCIVGIIFAPYLVKIVAPNFEPETYNLTVSLTKISMISILFMAMNSGYTAILQTLDDFVAPALIGIALNIPIIVYILLGNHSILGLTIATLIGNAMQVIVQIPWLIKHKYKYSIFVNLKDKRIAKMFSLIMPIIIGASVNQINSVVDKTIGSGLPEGSISALNYAQKINGLVYSVFAVAIITVVYPKFSRAASAGEKDNLKLFISKAINNINLVMIPATLGIMVLSVPIVRVIYQRGEFDEKSVIMTSTALIFYSIGVLVWGIEDIYNRGFYAMQDTKTPMIIGIIGVSTNIIFNLILVRFMGLGGLALSTSISAFVCTIILIFTLRRKMSGINGLSSFKSSLKIFVASFIMATVVKYGYQFLELRINYIIAMIISIIIGVALYAILILIFKVPELYEMIDMIKEKLNIKR</sequence>
<dbReference type="AlphaFoldDB" id="A0A1M4T0C8"/>
<evidence type="ECO:0000313" key="11">
    <source>
        <dbReference type="Proteomes" id="UP000184035"/>
    </source>
</evidence>
<dbReference type="GO" id="GO:0015648">
    <property type="term" value="F:lipid-linked peptidoglycan transporter activity"/>
    <property type="evidence" value="ECO:0007669"/>
    <property type="project" value="UniProtKB-UniRule"/>
</dbReference>
<dbReference type="UniPathway" id="UPA00219"/>
<dbReference type="Proteomes" id="UP000184035">
    <property type="component" value="Unassembled WGS sequence"/>
</dbReference>
<dbReference type="GO" id="GO:0009252">
    <property type="term" value="P:peptidoglycan biosynthetic process"/>
    <property type="evidence" value="ECO:0007669"/>
    <property type="project" value="UniProtKB-UniRule"/>
</dbReference>
<keyword evidence="8 9" id="KW-0961">Cell wall biogenesis/degradation</keyword>
<evidence type="ECO:0000256" key="2">
    <source>
        <dbReference type="ARBA" id="ARBA00022475"/>
    </source>
</evidence>
<dbReference type="EMBL" id="FQVM01000001">
    <property type="protein sequence ID" value="SHE37875.1"/>
    <property type="molecule type" value="Genomic_DNA"/>
</dbReference>
<evidence type="ECO:0000256" key="6">
    <source>
        <dbReference type="ARBA" id="ARBA00022989"/>
    </source>
</evidence>
<dbReference type="PANTHER" id="PTHR47019:SF1">
    <property type="entry name" value="LIPID II FLIPPASE MURJ"/>
    <property type="match status" value="1"/>
</dbReference>
<keyword evidence="7 8" id="KW-0472">Membrane</keyword>
<evidence type="ECO:0000256" key="9">
    <source>
        <dbReference type="PIRNR" id="PIRNR002869"/>
    </source>
</evidence>
<proteinExistence type="inferred from homology"/>
<keyword evidence="3 8" id="KW-0812">Transmembrane</keyword>
<feature type="transmembrane region" description="Helical" evidence="8">
    <location>
        <begin position="157"/>
        <end position="176"/>
    </location>
</feature>
<dbReference type="PIRSF" id="PIRSF002869">
    <property type="entry name" value="MviN"/>
    <property type="match status" value="1"/>
</dbReference>
<dbReference type="GO" id="GO:0071555">
    <property type="term" value="P:cell wall organization"/>
    <property type="evidence" value="ECO:0007669"/>
    <property type="project" value="UniProtKB-UniRule"/>
</dbReference>
<evidence type="ECO:0000256" key="1">
    <source>
        <dbReference type="ARBA" id="ARBA00004651"/>
    </source>
</evidence>
<feature type="transmembrane region" description="Helical" evidence="8">
    <location>
        <begin position="344"/>
        <end position="366"/>
    </location>
</feature>
<feature type="transmembrane region" description="Helical" evidence="8">
    <location>
        <begin position="124"/>
        <end position="145"/>
    </location>
</feature>
<dbReference type="RefSeq" id="WP_072892414.1">
    <property type="nucleotide sequence ID" value="NZ_FQVM01000001.1"/>
</dbReference>
<keyword evidence="11" id="KW-1185">Reference proteome</keyword>
<accession>A0A1M4T0C8</accession>
<dbReference type="CDD" id="cd13123">
    <property type="entry name" value="MATE_MurJ_like"/>
    <property type="match status" value="1"/>
</dbReference>
<comment type="similarity">
    <text evidence="8 9">Belongs to the MurJ/MviN family.</text>
</comment>
<protein>
    <recommendedName>
        <fullName evidence="8">Probable lipid II flippase MurJ</fullName>
    </recommendedName>
</protein>
<organism evidence="10 11">
    <name type="scientific">Clostridium fallax</name>
    <dbReference type="NCBI Taxonomy" id="1533"/>
    <lineage>
        <taxon>Bacteria</taxon>
        <taxon>Bacillati</taxon>
        <taxon>Bacillota</taxon>
        <taxon>Clostridia</taxon>
        <taxon>Eubacteriales</taxon>
        <taxon>Clostridiaceae</taxon>
        <taxon>Clostridium</taxon>
    </lineage>
</organism>
<comment type="pathway">
    <text evidence="8">Cell wall biogenesis; peptidoglycan biosynthesis.</text>
</comment>
<dbReference type="HAMAP" id="MF_02078">
    <property type="entry name" value="MurJ_MviN"/>
    <property type="match status" value="1"/>
</dbReference>
<dbReference type="InterPro" id="IPR004268">
    <property type="entry name" value="MurJ"/>
</dbReference>
<keyword evidence="6 8" id="KW-1133">Transmembrane helix</keyword>
<feature type="transmembrane region" description="Helical" evidence="8">
    <location>
        <begin position="226"/>
        <end position="245"/>
    </location>
</feature>
<dbReference type="STRING" id="1533.SAMN05443638_101266"/>
<evidence type="ECO:0000256" key="7">
    <source>
        <dbReference type="ARBA" id="ARBA00023136"/>
    </source>
</evidence>
<feature type="transmembrane region" description="Helical" evidence="8">
    <location>
        <begin position="468"/>
        <end position="490"/>
    </location>
</feature>
<feature type="transmembrane region" description="Helical" evidence="8">
    <location>
        <begin position="306"/>
        <end position="332"/>
    </location>
</feature>
<dbReference type="NCBIfam" id="TIGR01695">
    <property type="entry name" value="murJ_mviN"/>
    <property type="match status" value="1"/>
</dbReference>
<feature type="transmembrane region" description="Helical" evidence="8">
    <location>
        <begin position="378"/>
        <end position="397"/>
    </location>
</feature>
<feature type="transmembrane region" description="Helical" evidence="8">
    <location>
        <begin position="403"/>
        <end position="423"/>
    </location>
</feature>
<evidence type="ECO:0000256" key="3">
    <source>
        <dbReference type="ARBA" id="ARBA00022692"/>
    </source>
</evidence>
<comment type="subcellular location">
    <subcellularLocation>
        <location evidence="1 8">Cell membrane</location>
        <topology evidence="1 8">Multi-pass membrane protein</topology>
    </subcellularLocation>
</comment>
<reference evidence="10 11" key="1">
    <citation type="submission" date="2016-11" db="EMBL/GenBank/DDBJ databases">
        <authorList>
            <person name="Jaros S."/>
            <person name="Januszkiewicz K."/>
            <person name="Wedrychowicz H."/>
        </authorList>
    </citation>
    <scope>NUCLEOTIDE SEQUENCE [LARGE SCALE GENOMIC DNA]</scope>
    <source>
        <strain evidence="10 11">DSM 2631</strain>
    </source>
</reference>
<feature type="transmembrane region" description="Helical" evidence="8">
    <location>
        <begin position="265"/>
        <end position="285"/>
    </location>
</feature>
<dbReference type="GO" id="GO:0034204">
    <property type="term" value="P:lipid translocation"/>
    <property type="evidence" value="ECO:0007669"/>
    <property type="project" value="TreeGrafter"/>
</dbReference>
<evidence type="ECO:0000256" key="8">
    <source>
        <dbReference type="HAMAP-Rule" id="MF_02078"/>
    </source>
</evidence>
<keyword evidence="5 8" id="KW-0573">Peptidoglycan synthesis</keyword>
<name>A0A1M4T0C8_9CLOT</name>
<feature type="transmembrane region" description="Helical" evidence="8">
    <location>
        <begin position="91"/>
        <end position="112"/>
    </location>
</feature>
<feature type="transmembrane region" description="Helical" evidence="8">
    <location>
        <begin position="182"/>
        <end position="205"/>
    </location>
</feature>
<dbReference type="GO" id="GO:0008360">
    <property type="term" value="P:regulation of cell shape"/>
    <property type="evidence" value="ECO:0007669"/>
    <property type="project" value="UniProtKB-UniRule"/>
</dbReference>
<dbReference type="PRINTS" id="PR01806">
    <property type="entry name" value="VIRFACTRMVIN"/>
</dbReference>
<dbReference type="GO" id="GO:0005886">
    <property type="term" value="C:plasma membrane"/>
    <property type="evidence" value="ECO:0007669"/>
    <property type="project" value="UniProtKB-SubCell"/>
</dbReference>